<evidence type="ECO:0000256" key="1">
    <source>
        <dbReference type="SAM" id="SignalP"/>
    </source>
</evidence>
<name>A0A061ESJ3_THECC</name>
<keyword evidence="1" id="KW-0732">Signal</keyword>
<proteinExistence type="predicted"/>
<accession>A0A061ESJ3</accession>
<dbReference type="InParanoid" id="A0A061ESJ3"/>
<dbReference type="HOGENOM" id="CLU_2762974_0_0_1"/>
<organism evidence="2 3">
    <name type="scientific">Theobroma cacao</name>
    <name type="common">Cacao</name>
    <name type="synonym">Cocoa</name>
    <dbReference type="NCBI Taxonomy" id="3641"/>
    <lineage>
        <taxon>Eukaryota</taxon>
        <taxon>Viridiplantae</taxon>
        <taxon>Streptophyta</taxon>
        <taxon>Embryophyta</taxon>
        <taxon>Tracheophyta</taxon>
        <taxon>Spermatophyta</taxon>
        <taxon>Magnoliopsida</taxon>
        <taxon>eudicotyledons</taxon>
        <taxon>Gunneridae</taxon>
        <taxon>Pentapetalae</taxon>
        <taxon>rosids</taxon>
        <taxon>malvids</taxon>
        <taxon>Malvales</taxon>
        <taxon>Malvaceae</taxon>
        <taxon>Byttnerioideae</taxon>
        <taxon>Theobroma</taxon>
    </lineage>
</organism>
<evidence type="ECO:0000313" key="2">
    <source>
        <dbReference type="EMBL" id="EOY05254.1"/>
    </source>
</evidence>
<dbReference type="Gramene" id="EOY05254">
    <property type="protein sequence ID" value="EOY05254"/>
    <property type="gene ID" value="TCM_020298"/>
</dbReference>
<feature type="chain" id="PRO_5001601856" description="Transmembrane protein" evidence="1">
    <location>
        <begin position="21"/>
        <end position="70"/>
    </location>
</feature>
<gene>
    <name evidence="2" type="ORF">TCM_020298</name>
</gene>
<reference evidence="2 3" key="1">
    <citation type="journal article" date="2013" name="Genome Biol.">
        <title>The genome sequence of the most widely cultivated cacao type and its use to identify candidate genes regulating pod color.</title>
        <authorList>
            <person name="Motamayor J.C."/>
            <person name="Mockaitis K."/>
            <person name="Schmutz J."/>
            <person name="Haiminen N."/>
            <person name="Iii D.L."/>
            <person name="Cornejo O."/>
            <person name="Findley S.D."/>
            <person name="Zheng P."/>
            <person name="Utro F."/>
            <person name="Royaert S."/>
            <person name="Saski C."/>
            <person name="Jenkins J."/>
            <person name="Podicheti R."/>
            <person name="Zhao M."/>
            <person name="Scheffler B.E."/>
            <person name="Stack J.C."/>
            <person name="Feltus F.A."/>
            <person name="Mustiga G.M."/>
            <person name="Amores F."/>
            <person name="Phillips W."/>
            <person name="Marelli J.P."/>
            <person name="May G.D."/>
            <person name="Shapiro H."/>
            <person name="Ma J."/>
            <person name="Bustamante C.D."/>
            <person name="Schnell R.J."/>
            <person name="Main D."/>
            <person name="Gilbert D."/>
            <person name="Parida L."/>
            <person name="Kuhn D.N."/>
        </authorList>
    </citation>
    <scope>NUCLEOTIDE SEQUENCE [LARGE SCALE GENOMIC DNA]</scope>
    <source>
        <strain evidence="3">cv. Matina 1-6</strain>
    </source>
</reference>
<evidence type="ECO:0000313" key="3">
    <source>
        <dbReference type="Proteomes" id="UP000026915"/>
    </source>
</evidence>
<sequence>MAKVMVLMLLILSLNPTILTLAIRHLKIVVPNRGIVPPSQPSHCTYIPGNKGQPPCYNNPVKGNDAWKNP</sequence>
<protein>
    <recommendedName>
        <fullName evidence="4">Transmembrane protein</fullName>
    </recommendedName>
</protein>
<keyword evidence="3" id="KW-1185">Reference proteome</keyword>
<evidence type="ECO:0008006" key="4">
    <source>
        <dbReference type="Google" id="ProtNLM"/>
    </source>
</evidence>
<feature type="signal peptide" evidence="1">
    <location>
        <begin position="1"/>
        <end position="20"/>
    </location>
</feature>
<dbReference type="Proteomes" id="UP000026915">
    <property type="component" value="Chromosome 4"/>
</dbReference>
<dbReference type="AlphaFoldDB" id="A0A061ESJ3"/>
<dbReference type="EMBL" id="CM001882">
    <property type="protein sequence ID" value="EOY05254.1"/>
    <property type="molecule type" value="Genomic_DNA"/>
</dbReference>